<proteinExistence type="predicted"/>
<comment type="caution">
    <text evidence="1">The sequence shown here is derived from an EMBL/GenBank/DDBJ whole genome shotgun (WGS) entry which is preliminary data.</text>
</comment>
<name>A0ABP5F4V9_9ACTN</name>
<organism evidence="1 2">
    <name type="scientific">Catenulispora yoronensis</name>
    <dbReference type="NCBI Taxonomy" id="450799"/>
    <lineage>
        <taxon>Bacteria</taxon>
        <taxon>Bacillati</taxon>
        <taxon>Actinomycetota</taxon>
        <taxon>Actinomycetes</taxon>
        <taxon>Catenulisporales</taxon>
        <taxon>Catenulisporaceae</taxon>
        <taxon>Catenulispora</taxon>
    </lineage>
</organism>
<keyword evidence="2" id="KW-1185">Reference proteome</keyword>
<dbReference type="Proteomes" id="UP001500751">
    <property type="component" value="Unassembled WGS sequence"/>
</dbReference>
<dbReference type="EMBL" id="BAAAQN010000004">
    <property type="protein sequence ID" value="GAA2016523.1"/>
    <property type="molecule type" value="Genomic_DNA"/>
</dbReference>
<evidence type="ECO:0000313" key="2">
    <source>
        <dbReference type="Proteomes" id="UP001500751"/>
    </source>
</evidence>
<gene>
    <name evidence="1" type="ORF">GCM10009839_10160</name>
</gene>
<reference evidence="2" key="1">
    <citation type="journal article" date="2019" name="Int. J. Syst. Evol. Microbiol.">
        <title>The Global Catalogue of Microorganisms (GCM) 10K type strain sequencing project: providing services to taxonomists for standard genome sequencing and annotation.</title>
        <authorList>
            <consortium name="The Broad Institute Genomics Platform"/>
            <consortium name="The Broad Institute Genome Sequencing Center for Infectious Disease"/>
            <person name="Wu L."/>
            <person name="Ma J."/>
        </authorList>
    </citation>
    <scope>NUCLEOTIDE SEQUENCE [LARGE SCALE GENOMIC DNA]</scope>
    <source>
        <strain evidence="2">JCM 16014</strain>
    </source>
</reference>
<dbReference type="RefSeq" id="WP_344664304.1">
    <property type="nucleotide sequence ID" value="NZ_BAAAQN010000004.1"/>
</dbReference>
<accession>A0ABP5F4V9</accession>
<dbReference type="Pfam" id="PF01816">
    <property type="entry name" value="LRV"/>
    <property type="match status" value="1"/>
</dbReference>
<sequence length="85" mass="9126">MRALAAADTTLDEPPIAMIDDSDTRVRRAVASNPLLPPDLIATLLEDEELAEAAAANPALSDVKLHTLLDRAGIPRLSLEWELNA</sequence>
<dbReference type="InterPro" id="IPR011989">
    <property type="entry name" value="ARM-like"/>
</dbReference>
<dbReference type="InterPro" id="IPR004830">
    <property type="entry name" value="LRR_variant"/>
</dbReference>
<evidence type="ECO:0000313" key="1">
    <source>
        <dbReference type="EMBL" id="GAA2016523.1"/>
    </source>
</evidence>
<protein>
    <recommendedName>
        <fullName evidence="3">Leucine rich repeat variant</fullName>
    </recommendedName>
</protein>
<evidence type="ECO:0008006" key="3">
    <source>
        <dbReference type="Google" id="ProtNLM"/>
    </source>
</evidence>
<dbReference type="Gene3D" id="1.25.10.10">
    <property type="entry name" value="Leucine-rich Repeat Variant"/>
    <property type="match status" value="1"/>
</dbReference>